<feature type="transmembrane region" description="Helical" evidence="5">
    <location>
        <begin position="44"/>
        <end position="62"/>
    </location>
</feature>
<feature type="transmembrane region" description="Helical" evidence="5">
    <location>
        <begin position="389"/>
        <end position="407"/>
    </location>
</feature>
<evidence type="ECO:0000259" key="6">
    <source>
        <dbReference type="Pfam" id="PF04932"/>
    </source>
</evidence>
<comment type="subcellular location">
    <subcellularLocation>
        <location evidence="1">Membrane</location>
        <topology evidence="1">Multi-pass membrane protein</topology>
    </subcellularLocation>
</comment>
<evidence type="ECO:0000256" key="3">
    <source>
        <dbReference type="ARBA" id="ARBA00022989"/>
    </source>
</evidence>
<gene>
    <name evidence="7" type="ORF">COX18_03615</name>
</gene>
<dbReference type="Pfam" id="PF04932">
    <property type="entry name" value="Wzy_C"/>
    <property type="match status" value="1"/>
</dbReference>
<feature type="transmembrane region" description="Helical" evidence="5">
    <location>
        <begin position="139"/>
        <end position="156"/>
    </location>
</feature>
<feature type="transmembrane region" description="Helical" evidence="5">
    <location>
        <begin position="108"/>
        <end position="127"/>
    </location>
</feature>
<evidence type="ECO:0000256" key="4">
    <source>
        <dbReference type="ARBA" id="ARBA00023136"/>
    </source>
</evidence>
<reference evidence="7 8" key="1">
    <citation type="submission" date="2017-09" db="EMBL/GenBank/DDBJ databases">
        <title>Depth-based differentiation of microbial function through sediment-hosted aquifers and enrichment of novel symbionts in the deep terrestrial subsurface.</title>
        <authorList>
            <person name="Probst A.J."/>
            <person name="Ladd B."/>
            <person name="Jarett J.K."/>
            <person name="Geller-Mcgrath D.E."/>
            <person name="Sieber C.M."/>
            <person name="Emerson J.B."/>
            <person name="Anantharaman K."/>
            <person name="Thomas B.C."/>
            <person name="Malmstrom R."/>
            <person name="Stieglmeier M."/>
            <person name="Klingl A."/>
            <person name="Woyke T."/>
            <person name="Ryan C.M."/>
            <person name="Banfield J.F."/>
        </authorList>
    </citation>
    <scope>NUCLEOTIDE SEQUENCE [LARGE SCALE GENOMIC DNA]</scope>
    <source>
        <strain evidence="7">CG23_combo_of_CG06-09_8_20_14_all_40_23</strain>
    </source>
</reference>
<protein>
    <recommendedName>
        <fullName evidence="6">O-antigen ligase-related domain-containing protein</fullName>
    </recommendedName>
</protein>
<feature type="transmembrane region" description="Helical" evidence="5">
    <location>
        <begin position="256"/>
        <end position="287"/>
    </location>
</feature>
<feature type="transmembrane region" description="Helical" evidence="5">
    <location>
        <begin position="191"/>
        <end position="212"/>
    </location>
</feature>
<dbReference type="PANTHER" id="PTHR37422">
    <property type="entry name" value="TEICHURONIC ACID BIOSYNTHESIS PROTEIN TUAE"/>
    <property type="match status" value="1"/>
</dbReference>
<dbReference type="EMBL" id="PCSH01000068">
    <property type="protein sequence ID" value="PIP41343.1"/>
    <property type="molecule type" value="Genomic_DNA"/>
</dbReference>
<name>A0A2H0A7G4_9BACT</name>
<feature type="transmembrane region" description="Helical" evidence="5">
    <location>
        <begin position="293"/>
        <end position="313"/>
    </location>
</feature>
<feature type="transmembrane region" description="Helical" evidence="5">
    <location>
        <begin position="428"/>
        <end position="448"/>
    </location>
</feature>
<evidence type="ECO:0000313" key="7">
    <source>
        <dbReference type="EMBL" id="PIP41343.1"/>
    </source>
</evidence>
<accession>A0A2H0A7G4</accession>
<proteinExistence type="predicted"/>
<evidence type="ECO:0000256" key="5">
    <source>
        <dbReference type="SAM" id="Phobius"/>
    </source>
</evidence>
<evidence type="ECO:0000313" key="8">
    <source>
        <dbReference type="Proteomes" id="UP000231067"/>
    </source>
</evidence>
<feature type="transmembrane region" description="Helical" evidence="5">
    <location>
        <begin position="227"/>
        <end position="244"/>
    </location>
</feature>
<sequence>MFRCKICNKLFCPMFRGVFCEGFEMLERLLINIRLWFLTSSRVWIIPIGLIFFGLISSFLFMSLSIKYALIGIVGITLTTVSIFFAPYLGVILFYVFAFCAPEELGGIPFSFAIISMTTIAWVLRELDPKKMVKSSQNRLILVFWITIVISAIFAYKREYCLTPLLDFTQMFIFYMVTINLINSEKKFHHLVWAIVIIFALLSFKGMVSWAMDGISRISGAGGDDDHFAVALCMALPFSLYILFTERNGFKQMAAILSFFLIISGIITTISRGGFMGLGMVLFLFFLKVKKPAFLIIYLFFFVFIFLVGTLLMPKEYVERMNTISHYQDDGSAMTRIQCYHVGGRMMVERPITGIGIGNFNKIGHLYDSCIEGLVAHNVFIQVASECGILGFLAFVGLIISSMIRSFRLRERLKTTHDGKKLIPFTHMLEVSFFAYVVCASFCGSMLSELDFEFLYLLIAMGVCLENIAGQKIGNSSQHLTREENGGKMGTAPYF</sequence>
<dbReference type="InterPro" id="IPR007016">
    <property type="entry name" value="O-antigen_ligase-rel_domated"/>
</dbReference>
<evidence type="ECO:0000256" key="2">
    <source>
        <dbReference type="ARBA" id="ARBA00022692"/>
    </source>
</evidence>
<feature type="transmembrane region" description="Helical" evidence="5">
    <location>
        <begin position="162"/>
        <end position="182"/>
    </location>
</feature>
<feature type="domain" description="O-antigen ligase-related" evidence="6">
    <location>
        <begin position="258"/>
        <end position="396"/>
    </location>
</feature>
<keyword evidence="3 5" id="KW-1133">Transmembrane helix</keyword>
<dbReference type="GO" id="GO:0016020">
    <property type="term" value="C:membrane"/>
    <property type="evidence" value="ECO:0007669"/>
    <property type="project" value="UniProtKB-SubCell"/>
</dbReference>
<comment type="caution">
    <text evidence="7">The sequence shown here is derived from an EMBL/GenBank/DDBJ whole genome shotgun (WGS) entry which is preliminary data.</text>
</comment>
<keyword evidence="4 5" id="KW-0472">Membrane</keyword>
<evidence type="ECO:0000256" key="1">
    <source>
        <dbReference type="ARBA" id="ARBA00004141"/>
    </source>
</evidence>
<dbReference type="PANTHER" id="PTHR37422:SF13">
    <property type="entry name" value="LIPOPOLYSACCHARIDE BIOSYNTHESIS PROTEIN PA4999-RELATED"/>
    <property type="match status" value="1"/>
</dbReference>
<dbReference type="Proteomes" id="UP000231067">
    <property type="component" value="Unassembled WGS sequence"/>
</dbReference>
<feature type="transmembrane region" description="Helical" evidence="5">
    <location>
        <begin position="69"/>
        <end position="96"/>
    </location>
</feature>
<dbReference type="InterPro" id="IPR051533">
    <property type="entry name" value="WaaL-like"/>
</dbReference>
<keyword evidence="2 5" id="KW-0812">Transmembrane</keyword>
<organism evidence="7 8">
    <name type="scientific">Candidatus Desantisbacteria bacterium CG23_combo_of_CG06-09_8_20_14_all_40_23</name>
    <dbReference type="NCBI Taxonomy" id="1974550"/>
    <lineage>
        <taxon>Bacteria</taxon>
        <taxon>Candidatus Desantisiibacteriota</taxon>
    </lineage>
</organism>
<dbReference type="AlphaFoldDB" id="A0A2H0A7G4"/>